<dbReference type="Proteomes" id="UP000015106">
    <property type="component" value="Chromosome 5"/>
</dbReference>
<reference evidence="2" key="1">
    <citation type="journal article" date="2013" name="Nature">
        <title>Draft genome of the wheat A-genome progenitor Triticum urartu.</title>
        <authorList>
            <person name="Ling H.Q."/>
            <person name="Zhao S."/>
            <person name="Liu D."/>
            <person name="Wang J."/>
            <person name="Sun H."/>
            <person name="Zhang C."/>
            <person name="Fan H."/>
            <person name="Li D."/>
            <person name="Dong L."/>
            <person name="Tao Y."/>
            <person name="Gao C."/>
            <person name="Wu H."/>
            <person name="Li Y."/>
            <person name="Cui Y."/>
            <person name="Guo X."/>
            <person name="Zheng S."/>
            <person name="Wang B."/>
            <person name="Yu K."/>
            <person name="Liang Q."/>
            <person name="Yang W."/>
            <person name="Lou X."/>
            <person name="Chen J."/>
            <person name="Feng M."/>
            <person name="Jian J."/>
            <person name="Zhang X."/>
            <person name="Luo G."/>
            <person name="Jiang Y."/>
            <person name="Liu J."/>
            <person name="Wang Z."/>
            <person name="Sha Y."/>
            <person name="Zhang B."/>
            <person name="Wu H."/>
            <person name="Tang D."/>
            <person name="Shen Q."/>
            <person name="Xue P."/>
            <person name="Zou S."/>
            <person name="Wang X."/>
            <person name="Liu X."/>
            <person name="Wang F."/>
            <person name="Yang Y."/>
            <person name="An X."/>
            <person name="Dong Z."/>
            <person name="Zhang K."/>
            <person name="Zhang X."/>
            <person name="Luo M.C."/>
            <person name="Dvorak J."/>
            <person name="Tong Y."/>
            <person name="Wang J."/>
            <person name="Yang H."/>
            <person name="Li Z."/>
            <person name="Wang D."/>
            <person name="Zhang A."/>
            <person name="Wang J."/>
        </authorList>
    </citation>
    <scope>NUCLEOTIDE SEQUENCE</scope>
    <source>
        <strain evidence="2">cv. G1812</strain>
    </source>
</reference>
<name>A0A8R7UER7_TRIUA</name>
<evidence type="ECO:0000313" key="2">
    <source>
        <dbReference type="Proteomes" id="UP000015106"/>
    </source>
</evidence>
<organism evidence="1 2">
    <name type="scientific">Triticum urartu</name>
    <name type="common">Red wild einkorn</name>
    <name type="synonym">Crithodium urartu</name>
    <dbReference type="NCBI Taxonomy" id="4572"/>
    <lineage>
        <taxon>Eukaryota</taxon>
        <taxon>Viridiplantae</taxon>
        <taxon>Streptophyta</taxon>
        <taxon>Embryophyta</taxon>
        <taxon>Tracheophyta</taxon>
        <taxon>Spermatophyta</taxon>
        <taxon>Magnoliopsida</taxon>
        <taxon>Liliopsida</taxon>
        <taxon>Poales</taxon>
        <taxon>Poaceae</taxon>
        <taxon>BOP clade</taxon>
        <taxon>Pooideae</taxon>
        <taxon>Triticodae</taxon>
        <taxon>Triticeae</taxon>
        <taxon>Triticinae</taxon>
        <taxon>Triticum</taxon>
    </lineage>
</organism>
<dbReference type="AlphaFoldDB" id="A0A8R7UER7"/>
<keyword evidence="2" id="KW-1185">Reference proteome</keyword>
<sequence>MPPLTPRSMRRCCGCLPCRDIFCPHGPSACLLMCHRRP</sequence>
<reference evidence="1" key="3">
    <citation type="submission" date="2022-06" db="UniProtKB">
        <authorList>
            <consortium name="EnsemblPlants"/>
        </authorList>
    </citation>
    <scope>IDENTIFICATION</scope>
</reference>
<accession>A0A8R7UER7</accession>
<dbReference type="EnsemblPlants" id="TuG1812G0500001186.01.T02">
    <property type="protein sequence ID" value="TuG1812G0500001186.01.T02.cds240092"/>
    <property type="gene ID" value="TuG1812G0500001186.01"/>
</dbReference>
<reference evidence="1" key="2">
    <citation type="submission" date="2018-03" db="EMBL/GenBank/DDBJ databases">
        <title>The Triticum urartu genome reveals the dynamic nature of wheat genome evolution.</title>
        <authorList>
            <person name="Ling H."/>
            <person name="Ma B."/>
            <person name="Shi X."/>
            <person name="Liu H."/>
            <person name="Dong L."/>
            <person name="Sun H."/>
            <person name="Cao Y."/>
            <person name="Gao Q."/>
            <person name="Zheng S."/>
            <person name="Li Y."/>
            <person name="Yu Y."/>
            <person name="Du H."/>
            <person name="Qi M."/>
            <person name="Li Y."/>
            <person name="Yu H."/>
            <person name="Cui Y."/>
            <person name="Wang N."/>
            <person name="Chen C."/>
            <person name="Wu H."/>
            <person name="Zhao Y."/>
            <person name="Zhang J."/>
            <person name="Li Y."/>
            <person name="Zhou W."/>
            <person name="Zhang B."/>
            <person name="Hu W."/>
            <person name="Eijk M."/>
            <person name="Tang J."/>
            <person name="Witsenboer H."/>
            <person name="Zhao S."/>
            <person name="Li Z."/>
            <person name="Zhang A."/>
            <person name="Wang D."/>
            <person name="Liang C."/>
        </authorList>
    </citation>
    <scope>NUCLEOTIDE SEQUENCE [LARGE SCALE GENOMIC DNA]</scope>
    <source>
        <strain evidence="1">cv. G1812</strain>
    </source>
</reference>
<protein>
    <submittedName>
        <fullName evidence="1">Uncharacterized protein</fullName>
    </submittedName>
</protein>
<proteinExistence type="predicted"/>
<evidence type="ECO:0000313" key="1">
    <source>
        <dbReference type="EnsemblPlants" id="TuG1812G0500001186.01.T02.cds240092"/>
    </source>
</evidence>
<dbReference type="Gramene" id="TuG1812G0500001186.01.T02">
    <property type="protein sequence ID" value="TuG1812G0500001186.01.T02.cds240092"/>
    <property type="gene ID" value="TuG1812G0500001186.01"/>
</dbReference>